<name>A0ABN2LSF8_9ACTN</name>
<sequence length="336" mass="37029">MSSVRPQAQLAARYRRLLFVYPNAYRRDRGEEIVGTLLDMAPADRRRPTAREAVNLVTHGMRARLGRPASRWVVVWALAAAVICGLFAAAGGTRVAWALADRDEPESIINSFWSDGVNGVALTIFDGEPLRQGHITNLVVNDAANASRSYPAPAPQEQILATTRERLSAAGWTVRPSTPDTGARIVAERGDVILELLAETPDGPAGTYLVMAVTRTTPWTVYPAGLVAGLLGALVGWLVLGWASRRTEHRHLALRMATSLLFGVTLVMWWLPAAWQFAGRIEHHATERHLRWHPMWEWVGWPIFTLFFYAGAMTALLALTLAAIPHRHRAAEVATS</sequence>
<keyword evidence="1" id="KW-0472">Membrane</keyword>
<feature type="transmembrane region" description="Helical" evidence="1">
    <location>
        <begin position="298"/>
        <end position="324"/>
    </location>
</feature>
<evidence type="ECO:0000313" key="2">
    <source>
        <dbReference type="EMBL" id="GAA1798126.1"/>
    </source>
</evidence>
<keyword evidence="3" id="KW-1185">Reference proteome</keyword>
<dbReference type="RefSeq" id="WP_344128626.1">
    <property type="nucleotide sequence ID" value="NZ_BAAALT010000051.1"/>
</dbReference>
<feature type="transmembrane region" description="Helical" evidence="1">
    <location>
        <begin position="252"/>
        <end position="271"/>
    </location>
</feature>
<gene>
    <name evidence="2" type="ORF">GCM10009682_19740</name>
</gene>
<keyword evidence="1" id="KW-0812">Transmembrane</keyword>
<dbReference type="EMBL" id="BAAALT010000051">
    <property type="protein sequence ID" value="GAA1798126.1"/>
    <property type="molecule type" value="Genomic_DNA"/>
</dbReference>
<dbReference type="Proteomes" id="UP001500218">
    <property type="component" value="Unassembled WGS sequence"/>
</dbReference>
<accession>A0ABN2LSF8</accession>
<proteinExistence type="predicted"/>
<feature type="transmembrane region" description="Helical" evidence="1">
    <location>
        <begin position="72"/>
        <end position="97"/>
    </location>
</feature>
<organism evidence="2 3">
    <name type="scientific">Luedemannella flava</name>
    <dbReference type="NCBI Taxonomy" id="349316"/>
    <lineage>
        <taxon>Bacteria</taxon>
        <taxon>Bacillati</taxon>
        <taxon>Actinomycetota</taxon>
        <taxon>Actinomycetes</taxon>
        <taxon>Micromonosporales</taxon>
        <taxon>Micromonosporaceae</taxon>
        <taxon>Luedemannella</taxon>
    </lineage>
</organism>
<evidence type="ECO:0000256" key="1">
    <source>
        <dbReference type="SAM" id="Phobius"/>
    </source>
</evidence>
<protein>
    <submittedName>
        <fullName evidence="2">Uncharacterized protein</fullName>
    </submittedName>
</protein>
<reference evidence="2 3" key="1">
    <citation type="journal article" date="2019" name="Int. J. Syst. Evol. Microbiol.">
        <title>The Global Catalogue of Microorganisms (GCM) 10K type strain sequencing project: providing services to taxonomists for standard genome sequencing and annotation.</title>
        <authorList>
            <consortium name="The Broad Institute Genomics Platform"/>
            <consortium name="The Broad Institute Genome Sequencing Center for Infectious Disease"/>
            <person name="Wu L."/>
            <person name="Ma J."/>
        </authorList>
    </citation>
    <scope>NUCLEOTIDE SEQUENCE [LARGE SCALE GENOMIC DNA]</scope>
    <source>
        <strain evidence="2 3">JCM 13250</strain>
    </source>
</reference>
<evidence type="ECO:0000313" key="3">
    <source>
        <dbReference type="Proteomes" id="UP001500218"/>
    </source>
</evidence>
<feature type="transmembrane region" description="Helical" evidence="1">
    <location>
        <begin position="219"/>
        <end position="240"/>
    </location>
</feature>
<comment type="caution">
    <text evidence="2">The sequence shown here is derived from an EMBL/GenBank/DDBJ whole genome shotgun (WGS) entry which is preliminary data.</text>
</comment>
<keyword evidence="1" id="KW-1133">Transmembrane helix</keyword>